<feature type="transmembrane region" description="Helical" evidence="1">
    <location>
        <begin position="94"/>
        <end position="114"/>
    </location>
</feature>
<proteinExistence type="predicted"/>
<feature type="transmembrane region" description="Helical" evidence="1">
    <location>
        <begin position="67"/>
        <end position="85"/>
    </location>
</feature>
<keyword evidence="1" id="KW-0472">Membrane</keyword>
<comment type="caution">
    <text evidence="2">The sequence shown here is derived from an EMBL/GenBank/DDBJ whole genome shotgun (WGS) entry which is preliminary data.</text>
</comment>
<dbReference type="AlphaFoldDB" id="A0AB36E102"/>
<dbReference type="Proteomes" id="UP000092527">
    <property type="component" value="Unassembled WGS sequence"/>
</dbReference>
<dbReference type="RefSeq" id="WP_066112163.1">
    <property type="nucleotide sequence ID" value="NZ_CP103875.1"/>
</dbReference>
<keyword evidence="1" id="KW-1133">Transmembrane helix</keyword>
<dbReference type="EMBL" id="JTJU01000050">
    <property type="protein sequence ID" value="OBX08969.1"/>
    <property type="molecule type" value="Genomic_DNA"/>
</dbReference>
<evidence type="ECO:0000256" key="1">
    <source>
        <dbReference type="SAM" id="Phobius"/>
    </source>
</evidence>
<evidence type="ECO:0000313" key="3">
    <source>
        <dbReference type="Proteomes" id="UP000092527"/>
    </source>
</evidence>
<gene>
    <name evidence="2" type="ORF">QV09_08835</name>
</gene>
<name>A0AB36E102_9PAST</name>
<keyword evidence="1" id="KW-0812">Transmembrane</keyword>
<sequence length="182" mass="21297">MKDAFTFLIIGVLLTVIFSLVIKNYIFKLSNVSFKDRFWLSLLFIFITINFYLLADNLSNNKLDIKALIFLFVALFTSLLAIYLFHKKVNNDDFTILVGICIFMQSAISMSISNNYSENFLVHFVHSLMYIGLPAFLFYEINNKKKDKTSELEHFNFTKKDGDDAVRFIFKLVDTFKDRETQ</sequence>
<feature type="transmembrane region" description="Helical" evidence="1">
    <location>
        <begin position="6"/>
        <end position="26"/>
    </location>
</feature>
<feature type="transmembrane region" description="Helical" evidence="1">
    <location>
        <begin position="120"/>
        <end position="139"/>
    </location>
</feature>
<organism evidence="2 3">
    <name type="scientific">Gallibacterium salpingitidis</name>
    <dbReference type="NCBI Taxonomy" id="505341"/>
    <lineage>
        <taxon>Bacteria</taxon>
        <taxon>Pseudomonadati</taxon>
        <taxon>Pseudomonadota</taxon>
        <taxon>Gammaproteobacteria</taxon>
        <taxon>Pasteurellales</taxon>
        <taxon>Pasteurellaceae</taxon>
        <taxon>Gallibacterium</taxon>
    </lineage>
</organism>
<accession>A0AB36E102</accession>
<reference evidence="2 3" key="1">
    <citation type="submission" date="2014-11" db="EMBL/GenBank/DDBJ databases">
        <title>Pan-genome of Gallibacterium spp.</title>
        <authorList>
            <person name="Kudirkiene E."/>
            <person name="Bojesen A.M."/>
        </authorList>
    </citation>
    <scope>NUCLEOTIDE SEQUENCE [LARGE SCALE GENOMIC DNA]</scope>
    <source>
        <strain evidence="2 3">18469/18</strain>
    </source>
</reference>
<protein>
    <submittedName>
        <fullName evidence="2">Uncharacterized protein</fullName>
    </submittedName>
</protein>
<evidence type="ECO:0000313" key="2">
    <source>
        <dbReference type="EMBL" id="OBX08969.1"/>
    </source>
</evidence>
<feature type="transmembrane region" description="Helical" evidence="1">
    <location>
        <begin position="38"/>
        <end position="55"/>
    </location>
</feature>